<dbReference type="CDD" id="cd00009">
    <property type="entry name" value="AAA"/>
    <property type="match status" value="1"/>
</dbReference>
<dbReference type="SMART" id="SM00382">
    <property type="entry name" value="AAA"/>
    <property type="match status" value="1"/>
</dbReference>
<sequence length="280" mass="30851">MRAGRLAAMDPIPVSCEIDEGDFVGDDGLLRCGKCGAGKQVRVDWGGQTTIMPVMCRCQVEEADRLDAARRAAARVRSVEGSPSHKLCLPLDPGHEFGLGRDDRRGFRIVREYARHWEQMAEGGHGLVLIGPPGTGKTFAAGCLANFLIHDGKVPLVTSVSRAENVLWDAKGDERTRMLEGIRSYDLVVIDDLGAERDSSYMDSRAFDLVDACYRSGRPLVVTTNVPLAQLKNPRGLARTRIYDRVLERCQPVMFDGPSFRAAKAEENRAAVRRILDGVR</sequence>
<dbReference type="EMBL" id="PPTX01000012">
    <property type="protein sequence ID" value="RDB79098.1"/>
    <property type="molecule type" value="Genomic_DNA"/>
</dbReference>
<dbReference type="PANTHER" id="PTHR30050">
    <property type="entry name" value="CHROMOSOMAL REPLICATION INITIATOR PROTEIN DNAA"/>
    <property type="match status" value="1"/>
</dbReference>
<dbReference type="PANTHER" id="PTHR30050:SF4">
    <property type="entry name" value="ATP-BINDING PROTEIN RV3427C IN INSERTION SEQUENCE-RELATED"/>
    <property type="match status" value="1"/>
</dbReference>
<accession>A0A369MTK0</accession>
<feature type="domain" description="AAA+ ATPase" evidence="1">
    <location>
        <begin position="123"/>
        <end position="248"/>
    </location>
</feature>
<dbReference type="InterPro" id="IPR003593">
    <property type="entry name" value="AAA+_ATPase"/>
</dbReference>
<dbReference type="InterPro" id="IPR002611">
    <property type="entry name" value="IstB_ATP-bd"/>
</dbReference>
<evidence type="ECO:0000313" key="2">
    <source>
        <dbReference type="EMBL" id="RDB79098.1"/>
    </source>
</evidence>
<dbReference type="Proteomes" id="UP000253752">
    <property type="component" value="Unassembled WGS sequence"/>
</dbReference>
<protein>
    <recommendedName>
        <fullName evidence="1">AAA+ ATPase domain-containing protein</fullName>
    </recommendedName>
</protein>
<name>A0A369MTK0_EGGLN</name>
<organism evidence="2 3">
    <name type="scientific">Eggerthella lenta</name>
    <name type="common">Eubacterium lentum</name>
    <dbReference type="NCBI Taxonomy" id="84112"/>
    <lineage>
        <taxon>Bacteria</taxon>
        <taxon>Bacillati</taxon>
        <taxon>Actinomycetota</taxon>
        <taxon>Coriobacteriia</taxon>
        <taxon>Eggerthellales</taxon>
        <taxon>Eggerthellaceae</taxon>
        <taxon>Eggerthella</taxon>
    </lineage>
</organism>
<dbReference type="GeneID" id="69511258"/>
<dbReference type="RefSeq" id="WP_114516471.1">
    <property type="nucleotide sequence ID" value="NZ_CP089331.1"/>
</dbReference>
<dbReference type="AlphaFoldDB" id="A0A369MTK0"/>
<evidence type="ECO:0000313" key="3">
    <source>
        <dbReference type="Proteomes" id="UP000253752"/>
    </source>
</evidence>
<dbReference type="Gene3D" id="3.40.50.300">
    <property type="entry name" value="P-loop containing nucleotide triphosphate hydrolases"/>
    <property type="match status" value="1"/>
</dbReference>
<dbReference type="InterPro" id="IPR027417">
    <property type="entry name" value="P-loop_NTPase"/>
</dbReference>
<comment type="caution">
    <text evidence="2">The sequence shown here is derived from an EMBL/GenBank/DDBJ whole genome shotgun (WGS) entry which is preliminary data.</text>
</comment>
<evidence type="ECO:0000259" key="1">
    <source>
        <dbReference type="SMART" id="SM00382"/>
    </source>
</evidence>
<dbReference type="GO" id="GO:0005524">
    <property type="term" value="F:ATP binding"/>
    <property type="evidence" value="ECO:0007669"/>
    <property type="project" value="InterPro"/>
</dbReference>
<reference evidence="2 3" key="1">
    <citation type="journal article" date="2018" name="Elife">
        <title>Discovery and characterization of a prevalent human gut bacterial enzyme sufficient for the inactivation of a family of plant toxins.</title>
        <authorList>
            <person name="Koppel N."/>
            <person name="Bisanz J.E."/>
            <person name="Pandelia M.E."/>
            <person name="Turnbaugh P.J."/>
            <person name="Balskus E.P."/>
        </authorList>
    </citation>
    <scope>NUCLEOTIDE SEQUENCE [LARGE SCALE GENOMIC DNA]</scope>
    <source>
        <strain evidence="2 3">MR1 #12</strain>
    </source>
</reference>
<dbReference type="GO" id="GO:0006260">
    <property type="term" value="P:DNA replication"/>
    <property type="evidence" value="ECO:0007669"/>
    <property type="project" value="TreeGrafter"/>
</dbReference>
<dbReference type="Pfam" id="PF01695">
    <property type="entry name" value="IstB_IS21"/>
    <property type="match status" value="1"/>
</dbReference>
<proteinExistence type="predicted"/>
<dbReference type="SUPFAM" id="SSF52540">
    <property type="entry name" value="P-loop containing nucleoside triphosphate hydrolases"/>
    <property type="match status" value="1"/>
</dbReference>
<gene>
    <name evidence="2" type="ORF">C1872_08760</name>
</gene>